<evidence type="ECO:0000259" key="5">
    <source>
        <dbReference type="PROSITE" id="PS50865"/>
    </source>
</evidence>
<protein>
    <submittedName>
        <fullName evidence="7">MYND-type domain-containing protein</fullName>
    </submittedName>
</protein>
<dbReference type="SUPFAM" id="SSF144232">
    <property type="entry name" value="HIT/MYND zinc finger-like"/>
    <property type="match status" value="1"/>
</dbReference>
<dbReference type="InterPro" id="IPR057053">
    <property type="entry name" value="MYND_ZMYND11_ZMYD8"/>
</dbReference>
<dbReference type="PROSITE" id="PS01360">
    <property type="entry name" value="ZF_MYND_1"/>
    <property type="match status" value="1"/>
</dbReference>
<dbReference type="AlphaFoldDB" id="A0A914XYG3"/>
<evidence type="ECO:0000256" key="2">
    <source>
        <dbReference type="ARBA" id="ARBA00022771"/>
    </source>
</evidence>
<proteinExistence type="predicted"/>
<dbReference type="Proteomes" id="UP000887577">
    <property type="component" value="Unplaced"/>
</dbReference>
<name>A0A914XYG3_9BILA</name>
<dbReference type="GO" id="GO:0008270">
    <property type="term" value="F:zinc ion binding"/>
    <property type="evidence" value="ECO:0007669"/>
    <property type="project" value="UniProtKB-KW"/>
</dbReference>
<reference evidence="7" key="1">
    <citation type="submission" date="2022-11" db="UniProtKB">
        <authorList>
            <consortium name="WormBaseParasite"/>
        </authorList>
    </citation>
    <scope>IDENTIFICATION</scope>
</reference>
<dbReference type="Pfam" id="PF24324">
    <property type="entry name" value="MYND_ZMYND11_ZMYD8"/>
    <property type="match status" value="1"/>
</dbReference>
<keyword evidence="6" id="KW-1185">Reference proteome</keyword>
<evidence type="ECO:0000256" key="4">
    <source>
        <dbReference type="PROSITE-ProRule" id="PRU00134"/>
    </source>
</evidence>
<sequence length="129" mass="14945">MEFFVVQVHEQIEDDKKRDIQAITDEALVLAEAHRIGLHAEILDSHNNRIQQLRDSMEEYYAPKLDEAKQEAYCSANGCKNERKIRCCFFAFYCSEACQIGHWKSHLKECNREEFLDSSDTVTVSVVNA</sequence>
<dbReference type="Gene3D" id="6.10.140.2220">
    <property type="match status" value="1"/>
</dbReference>
<evidence type="ECO:0000256" key="1">
    <source>
        <dbReference type="ARBA" id="ARBA00022723"/>
    </source>
</evidence>
<organism evidence="6 7">
    <name type="scientific">Panagrolaimus superbus</name>
    <dbReference type="NCBI Taxonomy" id="310955"/>
    <lineage>
        <taxon>Eukaryota</taxon>
        <taxon>Metazoa</taxon>
        <taxon>Ecdysozoa</taxon>
        <taxon>Nematoda</taxon>
        <taxon>Chromadorea</taxon>
        <taxon>Rhabditida</taxon>
        <taxon>Tylenchina</taxon>
        <taxon>Panagrolaimomorpha</taxon>
        <taxon>Panagrolaimoidea</taxon>
        <taxon>Panagrolaimidae</taxon>
        <taxon>Panagrolaimus</taxon>
    </lineage>
</organism>
<keyword evidence="1" id="KW-0479">Metal-binding</keyword>
<dbReference type="WBParaSite" id="PSU_v2.g12994.t1">
    <property type="protein sequence ID" value="PSU_v2.g12994.t1"/>
    <property type="gene ID" value="PSU_v2.g12994"/>
</dbReference>
<keyword evidence="2 4" id="KW-0863">Zinc-finger</keyword>
<feature type="domain" description="MYND-type" evidence="5">
    <location>
        <begin position="74"/>
        <end position="110"/>
    </location>
</feature>
<dbReference type="PROSITE" id="PS50865">
    <property type="entry name" value="ZF_MYND_2"/>
    <property type="match status" value="1"/>
</dbReference>
<dbReference type="InterPro" id="IPR002893">
    <property type="entry name" value="Znf_MYND"/>
</dbReference>
<keyword evidence="3" id="KW-0862">Zinc</keyword>
<accession>A0A914XYG3</accession>
<evidence type="ECO:0000256" key="3">
    <source>
        <dbReference type="ARBA" id="ARBA00022833"/>
    </source>
</evidence>
<evidence type="ECO:0000313" key="7">
    <source>
        <dbReference type="WBParaSite" id="PSU_v2.g12994.t1"/>
    </source>
</evidence>
<evidence type="ECO:0000313" key="6">
    <source>
        <dbReference type="Proteomes" id="UP000887577"/>
    </source>
</evidence>